<protein>
    <submittedName>
        <fullName evidence="1">Uncharacterized protein</fullName>
    </submittedName>
</protein>
<accession>A0A1F5K9M2</accession>
<reference evidence="1 2" key="1">
    <citation type="journal article" date="2016" name="Nat. Commun.">
        <title>Thousands of microbial genomes shed light on interconnected biogeochemical processes in an aquifer system.</title>
        <authorList>
            <person name="Anantharaman K."/>
            <person name="Brown C.T."/>
            <person name="Hug L.A."/>
            <person name="Sharon I."/>
            <person name="Castelle C.J."/>
            <person name="Probst A.J."/>
            <person name="Thomas B.C."/>
            <person name="Singh A."/>
            <person name="Wilkins M.J."/>
            <person name="Karaoz U."/>
            <person name="Brodie E.L."/>
            <person name="Williams K.H."/>
            <person name="Hubbard S.S."/>
            <person name="Banfield J.F."/>
        </authorList>
    </citation>
    <scope>NUCLEOTIDE SEQUENCE [LARGE SCALE GENOMIC DNA]</scope>
</reference>
<sequence length="87" mass="10073">MTKLDSDWKEKFPFPDSLKNKEFQLYIRSLDRDSQDIVIEALADMEWEHIKQRLSGHSLTKVEGDQVLTDLAASSVDFFKAVQDNGR</sequence>
<evidence type="ECO:0000313" key="1">
    <source>
        <dbReference type="EMBL" id="OGE37652.1"/>
    </source>
</evidence>
<dbReference type="Proteomes" id="UP000176527">
    <property type="component" value="Unassembled WGS sequence"/>
</dbReference>
<evidence type="ECO:0000313" key="2">
    <source>
        <dbReference type="Proteomes" id="UP000176527"/>
    </source>
</evidence>
<proteinExistence type="predicted"/>
<name>A0A1F5K9M2_9BACT</name>
<gene>
    <name evidence="1" type="ORF">A3F00_04330</name>
</gene>
<dbReference type="EMBL" id="MFDE01000038">
    <property type="protein sequence ID" value="OGE37652.1"/>
    <property type="molecule type" value="Genomic_DNA"/>
</dbReference>
<organism evidence="1 2">
    <name type="scientific">Candidatus Daviesbacteria bacterium RIFCSPHIGHO2_12_FULL_37_11</name>
    <dbReference type="NCBI Taxonomy" id="1797777"/>
    <lineage>
        <taxon>Bacteria</taxon>
        <taxon>Candidatus Daviesiibacteriota</taxon>
    </lineage>
</organism>
<comment type="caution">
    <text evidence="1">The sequence shown here is derived from an EMBL/GenBank/DDBJ whole genome shotgun (WGS) entry which is preliminary data.</text>
</comment>
<dbReference type="AlphaFoldDB" id="A0A1F5K9M2"/>